<sequence>MTDFKTLIEQRLRELEDRAEASQAATATVELDQTRQGRLSRMDALQGQEMAKAAEQRRSVSVQRLKAALGRLERGEFGECLECGQPVAEARLRADPATTLCLHCAEDRERAR</sequence>
<evidence type="ECO:0000313" key="7">
    <source>
        <dbReference type="Proteomes" id="UP000484885"/>
    </source>
</evidence>
<feature type="domain" description="Zinc finger DksA/TraR C4-type" evidence="5">
    <location>
        <begin position="75"/>
        <end position="110"/>
    </location>
</feature>
<dbReference type="InterPro" id="IPR000962">
    <property type="entry name" value="Znf_DskA_TraR"/>
</dbReference>
<dbReference type="Proteomes" id="UP000484885">
    <property type="component" value="Unassembled WGS sequence"/>
</dbReference>
<dbReference type="SUPFAM" id="SSF57716">
    <property type="entry name" value="Glucocorticoid receptor-like (DNA-binding domain)"/>
    <property type="match status" value="1"/>
</dbReference>
<dbReference type="PANTHER" id="PTHR33823">
    <property type="entry name" value="RNA POLYMERASE-BINDING TRANSCRIPTION FACTOR DKSA-RELATED"/>
    <property type="match status" value="1"/>
</dbReference>
<name>A0A845UXN4_9GAMM</name>
<dbReference type="EMBL" id="JAAGSC010000039">
    <property type="protein sequence ID" value="NDY95264.1"/>
    <property type="molecule type" value="Genomic_DNA"/>
</dbReference>
<comment type="caution">
    <text evidence="6">The sequence shown here is derived from an EMBL/GenBank/DDBJ whole genome shotgun (WGS) entry which is preliminary data.</text>
</comment>
<protein>
    <submittedName>
        <fullName evidence="6">TraR/DksA family transcriptional regulator</fullName>
    </submittedName>
</protein>
<keyword evidence="3" id="KW-0862">Zinc</keyword>
<evidence type="ECO:0000256" key="3">
    <source>
        <dbReference type="ARBA" id="ARBA00022833"/>
    </source>
</evidence>
<evidence type="ECO:0000313" key="6">
    <source>
        <dbReference type="EMBL" id="NDY95264.1"/>
    </source>
</evidence>
<gene>
    <name evidence="6" type="ORF">G3I74_05920</name>
</gene>
<evidence type="ECO:0000256" key="4">
    <source>
        <dbReference type="PROSITE-ProRule" id="PRU00510"/>
    </source>
</evidence>
<proteinExistence type="predicted"/>
<reference evidence="6 7" key="1">
    <citation type="submission" date="2020-02" db="EMBL/GenBank/DDBJ databases">
        <authorList>
            <person name="Zhang X.-Y."/>
        </authorList>
    </citation>
    <scope>NUCLEOTIDE SEQUENCE [LARGE SCALE GENOMIC DNA]</scope>
    <source>
        <strain evidence="6 7">C33</strain>
    </source>
</reference>
<feature type="zinc finger region" description="dksA C4-type" evidence="4">
    <location>
        <begin position="80"/>
        <end position="104"/>
    </location>
</feature>
<dbReference type="PROSITE" id="PS51128">
    <property type="entry name" value="ZF_DKSA_2"/>
    <property type="match status" value="1"/>
</dbReference>
<dbReference type="RefSeq" id="WP_164210667.1">
    <property type="nucleotide sequence ID" value="NZ_JAAGSC010000039.1"/>
</dbReference>
<keyword evidence="7" id="KW-1185">Reference proteome</keyword>
<dbReference type="Gene3D" id="1.20.120.910">
    <property type="entry name" value="DksA, coiled-coil domain"/>
    <property type="match status" value="1"/>
</dbReference>
<organism evidence="6 7">
    <name type="scientific">Wenzhouxiangella limi</name>
    <dbReference type="NCBI Taxonomy" id="2707351"/>
    <lineage>
        <taxon>Bacteria</taxon>
        <taxon>Pseudomonadati</taxon>
        <taxon>Pseudomonadota</taxon>
        <taxon>Gammaproteobacteria</taxon>
        <taxon>Chromatiales</taxon>
        <taxon>Wenzhouxiangellaceae</taxon>
        <taxon>Wenzhouxiangella</taxon>
    </lineage>
</organism>
<dbReference type="GO" id="GO:0008270">
    <property type="term" value="F:zinc ion binding"/>
    <property type="evidence" value="ECO:0007669"/>
    <property type="project" value="UniProtKB-KW"/>
</dbReference>
<evidence type="ECO:0000256" key="1">
    <source>
        <dbReference type="ARBA" id="ARBA00022723"/>
    </source>
</evidence>
<accession>A0A845UXN4</accession>
<dbReference type="AlphaFoldDB" id="A0A845UXN4"/>
<keyword evidence="1" id="KW-0479">Metal-binding</keyword>
<dbReference type="Pfam" id="PF01258">
    <property type="entry name" value="zf-dskA_traR"/>
    <property type="match status" value="1"/>
</dbReference>
<keyword evidence="2" id="KW-0863">Zinc-finger</keyword>
<evidence type="ECO:0000259" key="5">
    <source>
        <dbReference type="Pfam" id="PF01258"/>
    </source>
</evidence>
<evidence type="ECO:0000256" key="2">
    <source>
        <dbReference type="ARBA" id="ARBA00022771"/>
    </source>
</evidence>